<dbReference type="Pfam" id="PF01136">
    <property type="entry name" value="Peptidase_U32"/>
    <property type="match status" value="1"/>
</dbReference>
<dbReference type="UniPathway" id="UPA00232"/>
<organism evidence="2 3">
    <name type="scientific">Thiohalobacter thiocyanaticus</name>
    <dbReference type="NCBI Taxonomy" id="585455"/>
    <lineage>
        <taxon>Bacteria</taxon>
        <taxon>Pseudomonadati</taxon>
        <taxon>Pseudomonadota</taxon>
        <taxon>Gammaproteobacteria</taxon>
        <taxon>Thiohalobacterales</taxon>
        <taxon>Thiohalobacteraceae</taxon>
        <taxon>Thiohalobacter</taxon>
    </lineage>
</organism>
<dbReference type="InterPro" id="IPR043693">
    <property type="entry name" value="UbiV"/>
</dbReference>
<dbReference type="EMBL" id="AP018052">
    <property type="protein sequence ID" value="BAZ92886.1"/>
    <property type="molecule type" value="Genomic_DNA"/>
</dbReference>
<dbReference type="AlphaFoldDB" id="A0A1Z4VMM7"/>
<dbReference type="InterPro" id="IPR001539">
    <property type="entry name" value="Peptidase_U32"/>
</dbReference>
<dbReference type="InterPro" id="IPR051454">
    <property type="entry name" value="RNA/ubiquinone_mod_enzymes"/>
</dbReference>
<evidence type="ECO:0000256" key="1">
    <source>
        <dbReference type="HAMAP-Rule" id="MF_02233"/>
    </source>
</evidence>
<feature type="binding site" evidence="1">
    <location>
        <position position="187"/>
    </location>
    <ligand>
        <name>[4Fe-4S] cluster</name>
        <dbReference type="ChEBI" id="CHEBI:49883"/>
    </ligand>
</feature>
<keyword evidence="3" id="KW-1185">Reference proteome</keyword>
<dbReference type="KEGG" id="ttc:FOKN1_0482"/>
<dbReference type="GO" id="GO:0051539">
    <property type="term" value="F:4 iron, 4 sulfur cluster binding"/>
    <property type="evidence" value="ECO:0007669"/>
    <property type="project" value="UniProtKB-UniRule"/>
</dbReference>
<dbReference type="PANTHER" id="PTHR30217:SF11">
    <property type="entry name" value="UBIQUINONE BIOSYNTHESIS PROTEIN UBIV"/>
    <property type="match status" value="1"/>
</dbReference>
<comment type="similarity">
    <text evidence="1">Belongs to the peptidase U32 family. UbiV subfamily.</text>
</comment>
<comment type="cofactor">
    <cofactor evidence="1">
        <name>[4Fe-4S] cluster</name>
        <dbReference type="ChEBI" id="CHEBI:49883"/>
    </cofactor>
</comment>
<keyword evidence="1" id="KW-0408">Iron</keyword>
<dbReference type="Proteomes" id="UP000218765">
    <property type="component" value="Chromosome"/>
</dbReference>
<proteinExistence type="inferred from homology"/>
<dbReference type="GO" id="GO:0008233">
    <property type="term" value="F:peptidase activity"/>
    <property type="evidence" value="ECO:0007669"/>
    <property type="project" value="UniProtKB-KW"/>
</dbReference>
<keyword evidence="1" id="KW-0831">Ubiquinone biosynthesis</keyword>
<dbReference type="HAMAP" id="MF_02233">
    <property type="entry name" value="UbiV"/>
    <property type="match status" value="1"/>
</dbReference>
<gene>
    <name evidence="1" type="primary">ubiV</name>
    <name evidence="2" type="ORF">FOKN1_0482</name>
</gene>
<feature type="binding site" evidence="1">
    <location>
        <position position="40"/>
    </location>
    <ligand>
        <name>[4Fe-4S] cluster</name>
        <dbReference type="ChEBI" id="CHEBI:49883"/>
    </ligand>
</feature>
<protein>
    <recommendedName>
        <fullName evidence="1">Ubiquinone biosynthesis protein UbiV</fullName>
    </recommendedName>
</protein>
<accession>A0A1Z4VMM7</accession>
<dbReference type="GO" id="GO:0046872">
    <property type="term" value="F:metal ion binding"/>
    <property type="evidence" value="ECO:0007669"/>
    <property type="project" value="UniProtKB-KW"/>
</dbReference>
<feature type="binding site" evidence="1">
    <location>
        <position position="191"/>
    </location>
    <ligand>
        <name>[4Fe-4S] cluster</name>
        <dbReference type="ChEBI" id="CHEBI:49883"/>
    </ligand>
</feature>
<keyword evidence="2" id="KW-0645">Protease</keyword>
<evidence type="ECO:0000313" key="2">
    <source>
        <dbReference type="EMBL" id="BAZ92886.1"/>
    </source>
</evidence>
<sequence>MLKLALGPVPYFWPRNEVLRFYEEMAQAPAEIIYLGETVCAKRRQLALEDWLMLCEGLAAAGKQVVLSTLTLIEAESELGALRRLCADAPFMVEANDMAAIQLLQGRDFVAGTGINVYNHLALSRLARLGLRRWVLPVELDHQALADLQRLRPAGVETEVLAWGRLPLAHAARCFTARAHGLPKDDCRFRCRDYPDGLLLKTREGEPFLNLNGIQTQSALSQCLIGELPALEALDVDVLRLIPQAQGMGEVIGLFDRVRRSDLDATEARRRLAHLAPIGLCNGFYRGGAGMEMIIGHEV</sequence>
<keyword evidence="1" id="KW-0479">Metal-binding</keyword>
<reference evidence="2 3" key="1">
    <citation type="submission" date="2017-05" db="EMBL/GenBank/DDBJ databases">
        <title>Thiocyanate degradation by Thiohalobacter thiocyanaticus FOKN1.</title>
        <authorList>
            <person name="Oshiki M."/>
            <person name="Fukushima T."/>
            <person name="Kawano S."/>
            <person name="Nakagawa J."/>
        </authorList>
    </citation>
    <scope>NUCLEOTIDE SEQUENCE [LARGE SCALE GENOMIC DNA]</scope>
    <source>
        <strain evidence="2 3">FOKN1</strain>
    </source>
</reference>
<dbReference type="GO" id="GO:0006508">
    <property type="term" value="P:proteolysis"/>
    <property type="evidence" value="ECO:0007669"/>
    <property type="project" value="UniProtKB-KW"/>
</dbReference>
<keyword evidence="2" id="KW-0378">Hydrolase</keyword>
<comment type="function">
    <text evidence="1">Required for O(2)-independent ubiquinone (coenzyme Q) biosynthesis. Together with UbiU, is essential for the C6-hydroxylation reaction in the oxygen-independent ubiquinone biosynthesis pathway.</text>
</comment>
<name>A0A1Z4VMM7_9GAMM</name>
<comment type="pathway">
    <text evidence="1">Cofactor biosynthesis; ubiquinone biosynthesis.</text>
</comment>
<keyword evidence="1" id="KW-0411">Iron-sulfur</keyword>
<dbReference type="GO" id="GO:0006744">
    <property type="term" value="P:ubiquinone biosynthetic process"/>
    <property type="evidence" value="ECO:0007669"/>
    <property type="project" value="UniProtKB-UniRule"/>
</dbReference>
<dbReference type="PANTHER" id="PTHR30217">
    <property type="entry name" value="PEPTIDASE U32 FAMILY"/>
    <property type="match status" value="1"/>
</dbReference>
<feature type="binding site" evidence="1">
    <location>
        <position position="174"/>
    </location>
    <ligand>
        <name>[4Fe-4S] cluster</name>
        <dbReference type="ChEBI" id="CHEBI:49883"/>
    </ligand>
</feature>
<keyword evidence="1" id="KW-0004">4Fe-4S</keyword>
<dbReference type="RefSeq" id="WP_096364362.1">
    <property type="nucleotide sequence ID" value="NZ_AP018052.1"/>
</dbReference>
<dbReference type="NCBIfam" id="NF011991">
    <property type="entry name" value="PRK15447.1"/>
    <property type="match status" value="1"/>
</dbReference>
<dbReference type="OrthoDB" id="8523349at2"/>
<comment type="subunit">
    <text evidence="1">Forms a heterodimer with UbiU.</text>
</comment>
<evidence type="ECO:0000313" key="3">
    <source>
        <dbReference type="Proteomes" id="UP000218765"/>
    </source>
</evidence>